<proteinExistence type="predicted"/>
<comment type="caution">
    <text evidence="2">The sequence shown here is derived from an EMBL/GenBank/DDBJ whole genome shotgun (WGS) entry which is preliminary data.</text>
</comment>
<dbReference type="Proteomes" id="UP001049176">
    <property type="component" value="Chromosome 6"/>
</dbReference>
<dbReference type="SUPFAM" id="SSF53756">
    <property type="entry name" value="UDP-Glycosyltransferase/glycogen phosphorylase"/>
    <property type="match status" value="1"/>
</dbReference>
<evidence type="ECO:0000256" key="1">
    <source>
        <dbReference type="ARBA" id="ARBA00022679"/>
    </source>
</evidence>
<dbReference type="InterPro" id="IPR002213">
    <property type="entry name" value="UDP_glucos_trans"/>
</dbReference>
<dbReference type="GO" id="GO:0008194">
    <property type="term" value="F:UDP-glycosyltransferase activity"/>
    <property type="evidence" value="ECO:0007669"/>
    <property type="project" value="InterPro"/>
</dbReference>
<gene>
    <name evidence="2" type="ORF">E1B28_009473</name>
</gene>
<dbReference type="EMBL" id="CM032186">
    <property type="protein sequence ID" value="KAG7090353.1"/>
    <property type="molecule type" value="Genomic_DNA"/>
</dbReference>
<evidence type="ECO:0008006" key="4">
    <source>
        <dbReference type="Google" id="ProtNLM"/>
    </source>
</evidence>
<dbReference type="PANTHER" id="PTHR48045">
    <property type="entry name" value="UDP-GLYCOSYLTRANSFERASE 72B1"/>
    <property type="match status" value="1"/>
</dbReference>
<dbReference type="AlphaFoldDB" id="A0A9P7RVS7"/>
<dbReference type="GeneID" id="66078549"/>
<keyword evidence="3" id="KW-1185">Reference proteome</keyword>
<dbReference type="OrthoDB" id="5835829at2759"/>
<dbReference type="PANTHER" id="PTHR48045:SF31">
    <property type="entry name" value="UDP-GLYCOSYLTRANSFERASE 76B1-LIKE"/>
    <property type="match status" value="1"/>
</dbReference>
<sequence>MDCSKLPAPCVAILDPFANYAVAGIRSFTTPEQLPIVAWVSGSAGCTLMLWGPERYGGRGNYPSRMQEQIKNGKAQIEAFGSELVFGPTDSVLRIPGYPLMYDYERQPQTPPEWIRGADSLFMEVVYKSIMASEGVITISSPVIEKESIKACDEYFGSLGKSYFSIGPMAVIPNDPKEDDATTDKVFSFLEKMNAEFGEKSVIYIAFGTLLWPTNTSVFNAIIDGMMDNQTPFIVAHPSPVAQPSEVFLNKIRAYPYGLELAWAPQERILSHSATGWFLTHGGWNSMQEAFTYKVPMLLWPTSADQPLNASLLSIKFRAAFELIEVRTGEHGQKMPYRYRDGRDGPTPKFTAESAKEEFEHLLKDLKGMKGSVVRKNFEDLAMEIGRVWDEDGDARKALEAFLNKYLG</sequence>
<dbReference type="Gene3D" id="3.40.50.2000">
    <property type="entry name" value="Glycogen Phosphorylase B"/>
    <property type="match status" value="2"/>
</dbReference>
<dbReference type="RefSeq" id="XP_043006823.1">
    <property type="nucleotide sequence ID" value="XM_043154368.1"/>
</dbReference>
<organism evidence="2 3">
    <name type="scientific">Marasmius oreades</name>
    <name type="common">fairy-ring Marasmius</name>
    <dbReference type="NCBI Taxonomy" id="181124"/>
    <lineage>
        <taxon>Eukaryota</taxon>
        <taxon>Fungi</taxon>
        <taxon>Dikarya</taxon>
        <taxon>Basidiomycota</taxon>
        <taxon>Agaricomycotina</taxon>
        <taxon>Agaricomycetes</taxon>
        <taxon>Agaricomycetidae</taxon>
        <taxon>Agaricales</taxon>
        <taxon>Marasmiineae</taxon>
        <taxon>Marasmiaceae</taxon>
        <taxon>Marasmius</taxon>
    </lineage>
</organism>
<reference evidence="2" key="1">
    <citation type="journal article" date="2021" name="Genome Biol. Evol.">
        <title>The assembled and annotated genome of the fairy-ring fungus Marasmius oreades.</title>
        <authorList>
            <person name="Hiltunen M."/>
            <person name="Ament-Velasquez S.L."/>
            <person name="Johannesson H."/>
        </authorList>
    </citation>
    <scope>NUCLEOTIDE SEQUENCE</scope>
    <source>
        <strain evidence="2">03SP1</strain>
    </source>
</reference>
<name>A0A9P7RVS7_9AGAR</name>
<evidence type="ECO:0000313" key="3">
    <source>
        <dbReference type="Proteomes" id="UP001049176"/>
    </source>
</evidence>
<dbReference type="Pfam" id="PF00201">
    <property type="entry name" value="UDPGT"/>
    <property type="match status" value="1"/>
</dbReference>
<evidence type="ECO:0000313" key="2">
    <source>
        <dbReference type="EMBL" id="KAG7090353.1"/>
    </source>
</evidence>
<protein>
    <recommendedName>
        <fullName evidence="4">UDP-Glycosyltransferase/glycogen phosphorylase</fullName>
    </recommendedName>
</protein>
<dbReference type="KEGG" id="more:E1B28_009473"/>
<keyword evidence="1" id="KW-0808">Transferase</keyword>
<accession>A0A9P7RVS7</accession>